<feature type="region of interest" description="Disordered" evidence="1">
    <location>
        <begin position="145"/>
        <end position="219"/>
    </location>
</feature>
<accession>A0AAD7KGU8</accession>
<evidence type="ECO:0000313" key="2">
    <source>
        <dbReference type="EMBL" id="KAJ7785290.1"/>
    </source>
</evidence>
<feature type="compositionally biased region" description="Polar residues" evidence="1">
    <location>
        <begin position="97"/>
        <end position="109"/>
    </location>
</feature>
<organism evidence="2 3">
    <name type="scientific">Mycena maculata</name>
    <dbReference type="NCBI Taxonomy" id="230809"/>
    <lineage>
        <taxon>Eukaryota</taxon>
        <taxon>Fungi</taxon>
        <taxon>Dikarya</taxon>
        <taxon>Basidiomycota</taxon>
        <taxon>Agaricomycotina</taxon>
        <taxon>Agaricomycetes</taxon>
        <taxon>Agaricomycetidae</taxon>
        <taxon>Agaricales</taxon>
        <taxon>Marasmiineae</taxon>
        <taxon>Mycenaceae</taxon>
        <taxon>Mycena</taxon>
    </lineage>
</organism>
<dbReference type="EMBL" id="JARJLG010000001">
    <property type="protein sequence ID" value="KAJ7785290.1"/>
    <property type="molecule type" value="Genomic_DNA"/>
</dbReference>
<evidence type="ECO:0000256" key="1">
    <source>
        <dbReference type="SAM" id="MobiDB-lite"/>
    </source>
</evidence>
<dbReference type="Proteomes" id="UP001215280">
    <property type="component" value="Unassembled WGS sequence"/>
</dbReference>
<reference evidence="2" key="1">
    <citation type="submission" date="2023-03" db="EMBL/GenBank/DDBJ databases">
        <title>Massive genome expansion in bonnet fungi (Mycena s.s.) driven by repeated elements and novel gene families across ecological guilds.</title>
        <authorList>
            <consortium name="Lawrence Berkeley National Laboratory"/>
            <person name="Harder C.B."/>
            <person name="Miyauchi S."/>
            <person name="Viragh M."/>
            <person name="Kuo A."/>
            <person name="Thoen E."/>
            <person name="Andreopoulos B."/>
            <person name="Lu D."/>
            <person name="Skrede I."/>
            <person name="Drula E."/>
            <person name="Henrissat B."/>
            <person name="Morin E."/>
            <person name="Kohler A."/>
            <person name="Barry K."/>
            <person name="LaButti K."/>
            <person name="Morin E."/>
            <person name="Salamov A."/>
            <person name="Lipzen A."/>
            <person name="Mereny Z."/>
            <person name="Hegedus B."/>
            <person name="Baldrian P."/>
            <person name="Stursova M."/>
            <person name="Weitz H."/>
            <person name="Taylor A."/>
            <person name="Grigoriev I.V."/>
            <person name="Nagy L.G."/>
            <person name="Martin F."/>
            <person name="Kauserud H."/>
        </authorList>
    </citation>
    <scope>NUCLEOTIDE SEQUENCE</scope>
    <source>
        <strain evidence="2">CBHHK188m</strain>
    </source>
</reference>
<proteinExistence type="predicted"/>
<comment type="caution">
    <text evidence="2">The sequence shown here is derived from an EMBL/GenBank/DDBJ whole genome shotgun (WGS) entry which is preliminary data.</text>
</comment>
<keyword evidence="3" id="KW-1185">Reference proteome</keyword>
<feature type="compositionally biased region" description="Basic and acidic residues" evidence="1">
    <location>
        <begin position="180"/>
        <end position="194"/>
    </location>
</feature>
<feature type="region of interest" description="Disordered" evidence="1">
    <location>
        <begin position="97"/>
        <end position="124"/>
    </location>
</feature>
<feature type="compositionally biased region" description="Acidic residues" evidence="1">
    <location>
        <begin position="169"/>
        <end position="179"/>
    </location>
</feature>
<dbReference type="AlphaFoldDB" id="A0AAD7KGU8"/>
<evidence type="ECO:0000313" key="3">
    <source>
        <dbReference type="Proteomes" id="UP001215280"/>
    </source>
</evidence>
<sequence>MSQTAERSPQAEFSVGISSLRCMSWPQPQTRTTITASRRHSDPVISFRPPVYMPRSALKRTPAVFAPWPPASSLDPSSQSCAPQPCPCLGYLPGPKNTTELMSSSSSAEGNKVDGRNNGSGKITRACRRITKKFTAMMAPAVTYAPKTPRVSPSLPPPAQWDEVPLSVESDESDSDSESESDRFRSDSSDDSRERRVRFLVPPPVENVDSESSLRSDSQ</sequence>
<name>A0AAD7KGU8_9AGAR</name>
<protein>
    <submittedName>
        <fullName evidence="2">Uncharacterized protein</fullName>
    </submittedName>
</protein>
<gene>
    <name evidence="2" type="ORF">DFH07DRAFT_787353</name>
</gene>